<accession>A0A9D1SRW2</accession>
<evidence type="ECO:0000256" key="1">
    <source>
        <dbReference type="SAM" id="MobiDB-lite"/>
    </source>
</evidence>
<dbReference type="GO" id="GO:0005886">
    <property type="term" value="C:plasma membrane"/>
    <property type="evidence" value="ECO:0007669"/>
    <property type="project" value="TreeGrafter"/>
</dbReference>
<sequence length="1075" mass="119229">STKLLKSGKTTLQEYLEKNIKTDNFSINFSKELPKLKIKKYIIKIKDEKSGQKFKLAGNNFKISQNIDLHYVNFDSSGDFYCFDKRYVKYNLKLAVPKSMFIDIHKKMFDITADELYKYNLFANLNADLKVHAKDNNFKYLSGKIDIDKFTMKIGNQTLPPSFFHINLDKGKATVVSKFYTAKNESTDINANVKITKPYEIDMKCLCPRASISNLQKLTISVLELLKIKNNLTEFKADGTISADFKVQTNFKTLHSNGSLKVNNANIAHKSIPLRINKINALVDFSNDNIKIKQSDILVNEQPVKIKGTIDSKANGNILISANNLDLNHIMNAFPMLKPQKNLVVKSGKLSFTTKIQGKLTEAAPQINALITNFNATETLNNIKISIRELLIDAKTDKNIYSGIVTLNDILCVSKNIPNSSNTIKSQVLSAKFDNKTLTINPSKINLGNAKIVLSGNITDYLKSPTININASGTVDTALLKTFAPKDIKLFAQGYLPIKASVTGNSREQKIKIDILANHSNYITPLHINSFAAINTLTSAEAKLEGSNLTIDDISIFYANGINGLTKTINKNKLKKAISVKGKIKNYATVAELENLHISTEDKLNISLPEIKDSRADLTADLIINGTAQKPNVNGNILLTDVLIPQYFIKAQNIALSLNKSFINAQINNLKIKSMDVSIEAIAPIDALQTNNINYLKLNSQYIDMDYLMALMPLFEQAKYGPGTEFPFIIKTGKVNIKSFKTGQIKAENISADISSKKNVLLINKMFADAYGGKAAGNITYNFPYNSLHADIQGRNMDAASAAKDFLPGDQKISGRLNFDASVDMLGTSFEQQMKTLKGRADILVKNGHLGPLGRFEHFLYAQNLLSQKLIYASLNSAKQAISPKDTGFVTYLKGMIKFSSGYAHLNPVLTSGPQMSMYITGNINLLTNYTDLQILGRVSSEVSSSMGLLGTVTIKDFLDEHTKYGPAIANLFNSFNTEIPEMDISRIPALSPDYRYQTKNFRVMIQGDPDSVKSVKSFTWVNPTGTKKKAISQKETAAEKQTPAILPEQNNEQKPSQPSAQPDFLNSIPDSFHE</sequence>
<comment type="caution">
    <text evidence="2">The sequence shown here is derived from an EMBL/GenBank/DDBJ whole genome shotgun (WGS) entry which is preliminary data.</text>
</comment>
<feature type="region of interest" description="Disordered" evidence="1">
    <location>
        <begin position="1027"/>
        <end position="1075"/>
    </location>
</feature>
<dbReference type="AlphaFoldDB" id="A0A9D1SRW2"/>
<reference evidence="2" key="1">
    <citation type="submission" date="2020-10" db="EMBL/GenBank/DDBJ databases">
        <authorList>
            <person name="Gilroy R."/>
        </authorList>
    </citation>
    <scope>NUCLEOTIDE SEQUENCE</scope>
    <source>
        <strain evidence="2">CHK154-7741</strain>
    </source>
</reference>
<gene>
    <name evidence="2" type="ORF">IAD26_05140</name>
</gene>
<feature type="non-terminal residue" evidence="2">
    <location>
        <position position="1"/>
    </location>
</feature>
<feature type="compositionally biased region" description="Polar residues" evidence="1">
    <location>
        <begin position="1049"/>
        <end position="1061"/>
    </location>
</feature>
<organism evidence="2 3">
    <name type="scientific">Candidatus Limenecus avicola</name>
    <dbReference type="NCBI Taxonomy" id="2840847"/>
    <lineage>
        <taxon>Bacteria</taxon>
        <taxon>Bacillati</taxon>
        <taxon>Bacillota</taxon>
        <taxon>Clostridia</taxon>
        <taxon>Eubacteriales</taxon>
        <taxon>Clostridiaceae</taxon>
        <taxon>Clostridiaceae incertae sedis</taxon>
        <taxon>Candidatus Limenecus</taxon>
    </lineage>
</organism>
<dbReference type="PANTHER" id="PTHR30441:SF8">
    <property type="entry name" value="DUF748 DOMAIN-CONTAINING PROTEIN"/>
    <property type="match status" value="1"/>
</dbReference>
<dbReference type="EMBL" id="DVOD01000036">
    <property type="protein sequence ID" value="HIU92502.1"/>
    <property type="molecule type" value="Genomic_DNA"/>
</dbReference>
<protein>
    <recommendedName>
        <fullName evidence="4">AsmA-like C-terminal domain-containing protein</fullName>
    </recommendedName>
</protein>
<evidence type="ECO:0000313" key="3">
    <source>
        <dbReference type="Proteomes" id="UP000886748"/>
    </source>
</evidence>
<evidence type="ECO:0008006" key="4">
    <source>
        <dbReference type="Google" id="ProtNLM"/>
    </source>
</evidence>
<dbReference type="InterPro" id="IPR052894">
    <property type="entry name" value="AsmA-related"/>
</dbReference>
<reference evidence="2" key="2">
    <citation type="journal article" date="2021" name="PeerJ">
        <title>Extensive microbial diversity within the chicken gut microbiome revealed by metagenomics and culture.</title>
        <authorList>
            <person name="Gilroy R."/>
            <person name="Ravi A."/>
            <person name="Getino M."/>
            <person name="Pursley I."/>
            <person name="Horton D.L."/>
            <person name="Alikhan N.F."/>
            <person name="Baker D."/>
            <person name="Gharbi K."/>
            <person name="Hall N."/>
            <person name="Watson M."/>
            <person name="Adriaenssens E.M."/>
            <person name="Foster-Nyarko E."/>
            <person name="Jarju S."/>
            <person name="Secka A."/>
            <person name="Antonio M."/>
            <person name="Oren A."/>
            <person name="Chaudhuri R.R."/>
            <person name="La Ragione R."/>
            <person name="Hildebrand F."/>
            <person name="Pallen M.J."/>
        </authorList>
    </citation>
    <scope>NUCLEOTIDE SEQUENCE</scope>
    <source>
        <strain evidence="2">CHK154-7741</strain>
    </source>
</reference>
<name>A0A9D1SRW2_9CLOT</name>
<dbReference type="PANTHER" id="PTHR30441">
    <property type="entry name" value="DUF748 DOMAIN-CONTAINING PROTEIN"/>
    <property type="match status" value="1"/>
</dbReference>
<dbReference type="Proteomes" id="UP000886748">
    <property type="component" value="Unassembled WGS sequence"/>
</dbReference>
<evidence type="ECO:0000313" key="2">
    <source>
        <dbReference type="EMBL" id="HIU92502.1"/>
    </source>
</evidence>
<proteinExistence type="predicted"/>
<dbReference type="GO" id="GO:0090313">
    <property type="term" value="P:regulation of protein targeting to membrane"/>
    <property type="evidence" value="ECO:0007669"/>
    <property type="project" value="TreeGrafter"/>
</dbReference>